<gene>
    <name evidence="2" type="ORF">MHI_LOCUS833394</name>
</gene>
<sequence>GGTTKANEQEKKREREEERRRKGKRAGRKEKRDVKRNSDCLVSQKSSEEPGSFFSGTSVTE</sequence>
<feature type="region of interest" description="Disordered" evidence="1">
    <location>
        <begin position="1"/>
        <end position="61"/>
    </location>
</feature>
<protein>
    <submittedName>
        <fullName evidence="2">Uncharacterized protein</fullName>
    </submittedName>
</protein>
<evidence type="ECO:0000313" key="3">
    <source>
        <dbReference type="Proteomes" id="UP000752696"/>
    </source>
</evidence>
<dbReference type="AlphaFoldDB" id="A0A6V7HHG2"/>
<comment type="caution">
    <text evidence="2">The sequence shown here is derived from an EMBL/GenBank/DDBJ whole genome shotgun (WGS) entry which is preliminary data.</text>
</comment>
<evidence type="ECO:0000256" key="1">
    <source>
        <dbReference type="SAM" id="MobiDB-lite"/>
    </source>
</evidence>
<feature type="compositionally biased region" description="Basic and acidic residues" evidence="1">
    <location>
        <begin position="7"/>
        <end position="20"/>
    </location>
</feature>
<proteinExistence type="predicted"/>
<dbReference type="EMBL" id="CAJDYZ010011120">
    <property type="protein sequence ID" value="CAD1478924.1"/>
    <property type="molecule type" value="Genomic_DNA"/>
</dbReference>
<keyword evidence="3" id="KW-1185">Reference proteome</keyword>
<reference evidence="2" key="1">
    <citation type="submission" date="2020-07" db="EMBL/GenBank/DDBJ databases">
        <authorList>
            <person name="Nazaruddin N."/>
        </authorList>
    </citation>
    <scope>NUCLEOTIDE SEQUENCE</scope>
</reference>
<accession>A0A6V7HHG2</accession>
<organism evidence="2 3">
    <name type="scientific">Heterotrigona itama</name>
    <dbReference type="NCBI Taxonomy" id="395501"/>
    <lineage>
        <taxon>Eukaryota</taxon>
        <taxon>Metazoa</taxon>
        <taxon>Ecdysozoa</taxon>
        <taxon>Arthropoda</taxon>
        <taxon>Hexapoda</taxon>
        <taxon>Insecta</taxon>
        <taxon>Pterygota</taxon>
        <taxon>Neoptera</taxon>
        <taxon>Endopterygota</taxon>
        <taxon>Hymenoptera</taxon>
        <taxon>Apocrita</taxon>
        <taxon>Aculeata</taxon>
        <taxon>Apoidea</taxon>
        <taxon>Anthophila</taxon>
        <taxon>Apidae</taxon>
        <taxon>Heterotrigona</taxon>
    </lineage>
</organism>
<evidence type="ECO:0000313" key="2">
    <source>
        <dbReference type="EMBL" id="CAD1478924.1"/>
    </source>
</evidence>
<name>A0A6V7HHG2_9HYME</name>
<dbReference type="Proteomes" id="UP000752696">
    <property type="component" value="Unassembled WGS sequence"/>
</dbReference>
<feature type="non-terminal residue" evidence="2">
    <location>
        <position position="1"/>
    </location>
</feature>